<dbReference type="Proteomes" id="UP000198221">
    <property type="component" value="Chromosome I"/>
</dbReference>
<accession>A0A1C5K5Z1</accession>
<organism evidence="3 4">
    <name type="scientific">Micromonospora inositola</name>
    <dbReference type="NCBI Taxonomy" id="47865"/>
    <lineage>
        <taxon>Bacteria</taxon>
        <taxon>Bacillati</taxon>
        <taxon>Actinomycetota</taxon>
        <taxon>Actinomycetes</taxon>
        <taxon>Micromonosporales</taxon>
        <taxon>Micromonosporaceae</taxon>
        <taxon>Micromonospora</taxon>
    </lineage>
</organism>
<dbReference type="PANTHER" id="PTHR41534:SF2">
    <property type="entry name" value="3-PHENYLPROPIONATE_CINNAMIC ACID DIOXYGENASE SUBUNIT BETA"/>
    <property type="match status" value="1"/>
</dbReference>
<dbReference type="GO" id="GO:0019380">
    <property type="term" value="P:3-phenylpropionate catabolic process"/>
    <property type="evidence" value="ECO:0007669"/>
    <property type="project" value="TreeGrafter"/>
</dbReference>
<dbReference type="InterPro" id="IPR000391">
    <property type="entry name" value="Rng_hydr_dOase-bsu"/>
</dbReference>
<name>A0A1C5K5Z1_9ACTN</name>
<comment type="similarity">
    <text evidence="1">Belongs to the bacterial ring-hydroxylating dioxygenase beta subunit family.</text>
</comment>
<dbReference type="EMBL" id="LT607754">
    <property type="protein sequence ID" value="SCG78021.1"/>
    <property type="molecule type" value="Genomic_DNA"/>
</dbReference>
<dbReference type="OrthoDB" id="3212009at2"/>
<dbReference type="AlphaFoldDB" id="A0A1C5K5Z1"/>
<dbReference type="CDD" id="cd00667">
    <property type="entry name" value="ring_hydroxylating_dioxygenases_beta"/>
    <property type="match status" value="1"/>
</dbReference>
<dbReference type="InterPro" id="IPR032710">
    <property type="entry name" value="NTF2-like_dom_sf"/>
</dbReference>
<evidence type="ECO:0000256" key="2">
    <source>
        <dbReference type="ARBA" id="ARBA00023002"/>
    </source>
</evidence>
<dbReference type="RefSeq" id="WP_089015609.1">
    <property type="nucleotide sequence ID" value="NZ_LT607754.1"/>
</dbReference>
<reference evidence="4" key="1">
    <citation type="submission" date="2016-06" db="EMBL/GenBank/DDBJ databases">
        <authorList>
            <person name="Varghese N."/>
            <person name="Submissions Spin"/>
        </authorList>
    </citation>
    <scope>NUCLEOTIDE SEQUENCE [LARGE SCALE GENOMIC DNA]</scope>
    <source>
        <strain evidence="4">DSM 43819</strain>
    </source>
</reference>
<dbReference type="PANTHER" id="PTHR41534">
    <property type="entry name" value="BLR3401 PROTEIN"/>
    <property type="match status" value="1"/>
</dbReference>
<keyword evidence="2" id="KW-0560">Oxidoreductase</keyword>
<dbReference type="Gene3D" id="3.10.450.50">
    <property type="match status" value="1"/>
</dbReference>
<protein>
    <submittedName>
        <fullName evidence="3">3-phenylpropionate/cinnamic acid dioxygenase, small subunit</fullName>
    </submittedName>
</protein>
<evidence type="ECO:0000313" key="3">
    <source>
        <dbReference type="EMBL" id="SCG78021.1"/>
    </source>
</evidence>
<dbReference type="NCBIfam" id="NF007479">
    <property type="entry name" value="PRK10069.1"/>
    <property type="match status" value="1"/>
</dbReference>
<evidence type="ECO:0000256" key="1">
    <source>
        <dbReference type="ARBA" id="ARBA00009570"/>
    </source>
</evidence>
<evidence type="ECO:0000313" key="4">
    <source>
        <dbReference type="Proteomes" id="UP000198221"/>
    </source>
</evidence>
<dbReference type="GO" id="GO:0051213">
    <property type="term" value="F:dioxygenase activity"/>
    <property type="evidence" value="ECO:0007669"/>
    <property type="project" value="UniProtKB-KW"/>
</dbReference>
<sequence>MDAERMRLLRQVEEWFYLEADLLDDRRFSEWLELLHDDLEYSMPLRRNVHSQDGSRDFTRPGQDILWFDEGKETLTKRVYQLQTGEHWAEEPVSRVSHLVTNIRLVDVTADVVEVSCRFLVYRNRMDVESDTLIGRRRDTLVRHGDGWLLRKRLILLDQSVLLAKNLTVFF</sequence>
<proteinExistence type="inferred from homology"/>
<dbReference type="SUPFAM" id="SSF54427">
    <property type="entry name" value="NTF2-like"/>
    <property type="match status" value="1"/>
</dbReference>
<keyword evidence="4" id="KW-1185">Reference proteome</keyword>
<gene>
    <name evidence="3" type="ORF">GA0070613_6442</name>
</gene>
<keyword evidence="3" id="KW-0223">Dioxygenase</keyword>
<dbReference type="Pfam" id="PF00866">
    <property type="entry name" value="Ring_hydroxyl_B"/>
    <property type="match status" value="1"/>
</dbReference>